<protein>
    <recommendedName>
        <fullName evidence="4">Transmembrane protein 42</fullName>
    </recommendedName>
</protein>
<feature type="transmembrane region" description="Helical" evidence="1">
    <location>
        <begin position="44"/>
        <end position="66"/>
    </location>
</feature>
<dbReference type="AlphaFoldDB" id="A0AAW2GTP6"/>
<keyword evidence="1" id="KW-1133">Transmembrane helix</keyword>
<name>A0AAW2GTP6_9HYME</name>
<keyword evidence="1" id="KW-0812">Transmembrane</keyword>
<dbReference type="PANTHER" id="PTHR31965:SF1">
    <property type="entry name" value="TRANSMEMBRANE PROTEIN 42"/>
    <property type="match status" value="1"/>
</dbReference>
<dbReference type="Gene3D" id="1.10.3730.20">
    <property type="match status" value="1"/>
</dbReference>
<dbReference type="SUPFAM" id="SSF103481">
    <property type="entry name" value="Multidrug resistance efflux transporter EmrE"/>
    <property type="match status" value="1"/>
</dbReference>
<feature type="transmembrane region" description="Helical" evidence="1">
    <location>
        <begin position="78"/>
        <end position="98"/>
    </location>
</feature>
<evidence type="ECO:0000313" key="2">
    <source>
        <dbReference type="EMBL" id="KAL0130646.1"/>
    </source>
</evidence>
<dbReference type="EMBL" id="JADYXP020000002">
    <property type="protein sequence ID" value="KAL0130646.1"/>
    <property type="molecule type" value="Genomic_DNA"/>
</dbReference>
<evidence type="ECO:0000256" key="1">
    <source>
        <dbReference type="SAM" id="Phobius"/>
    </source>
</evidence>
<keyword evidence="3" id="KW-1185">Reference proteome</keyword>
<accession>A0AAW2GTP6</accession>
<sequence>MEERDNRTVRNAAYLAVVAGIFATAGSLLGKLAGGVDMLSLLSLLLKGILFVFMIVCNTVGCTFFVKALHASGSSLPITVASAATNYVCSAFAGCIVFDESTSLTWWCGTSMVLLGLMLICYVPSEKRAPVVEEKLKHQ</sequence>
<reference evidence="2 3" key="1">
    <citation type="submission" date="2023-03" db="EMBL/GenBank/DDBJ databases">
        <title>High recombination rates correlate with genetic variation in Cardiocondyla obscurior ants.</title>
        <authorList>
            <person name="Errbii M."/>
        </authorList>
    </citation>
    <scope>NUCLEOTIDE SEQUENCE [LARGE SCALE GENOMIC DNA]</scope>
    <source>
        <strain evidence="2">Alpha-2009</strain>
        <tissue evidence="2">Whole body</tissue>
    </source>
</reference>
<dbReference type="InterPro" id="IPR037185">
    <property type="entry name" value="EmrE-like"/>
</dbReference>
<dbReference type="InterPro" id="IPR039632">
    <property type="entry name" value="TMEM42"/>
</dbReference>
<gene>
    <name evidence="2" type="ORF">PUN28_002341</name>
</gene>
<evidence type="ECO:0000313" key="3">
    <source>
        <dbReference type="Proteomes" id="UP001430953"/>
    </source>
</evidence>
<evidence type="ECO:0008006" key="4">
    <source>
        <dbReference type="Google" id="ProtNLM"/>
    </source>
</evidence>
<organism evidence="2 3">
    <name type="scientific">Cardiocondyla obscurior</name>
    <dbReference type="NCBI Taxonomy" id="286306"/>
    <lineage>
        <taxon>Eukaryota</taxon>
        <taxon>Metazoa</taxon>
        <taxon>Ecdysozoa</taxon>
        <taxon>Arthropoda</taxon>
        <taxon>Hexapoda</taxon>
        <taxon>Insecta</taxon>
        <taxon>Pterygota</taxon>
        <taxon>Neoptera</taxon>
        <taxon>Endopterygota</taxon>
        <taxon>Hymenoptera</taxon>
        <taxon>Apocrita</taxon>
        <taxon>Aculeata</taxon>
        <taxon>Formicoidea</taxon>
        <taxon>Formicidae</taxon>
        <taxon>Myrmicinae</taxon>
        <taxon>Cardiocondyla</taxon>
    </lineage>
</organism>
<dbReference type="Proteomes" id="UP001430953">
    <property type="component" value="Unassembled WGS sequence"/>
</dbReference>
<keyword evidence="1" id="KW-0472">Membrane</keyword>
<feature type="transmembrane region" description="Helical" evidence="1">
    <location>
        <begin position="104"/>
        <end position="123"/>
    </location>
</feature>
<comment type="caution">
    <text evidence="2">The sequence shown here is derived from an EMBL/GenBank/DDBJ whole genome shotgun (WGS) entry which is preliminary data.</text>
</comment>
<proteinExistence type="predicted"/>
<dbReference type="PANTHER" id="PTHR31965">
    <property type="entry name" value="TRANSMEMBRANE PROTEIN 42"/>
    <property type="match status" value="1"/>
</dbReference>
<feature type="transmembrane region" description="Helical" evidence="1">
    <location>
        <begin position="12"/>
        <end position="32"/>
    </location>
</feature>